<dbReference type="AlphaFoldDB" id="A0A8S0SPW4"/>
<evidence type="ECO:0000313" key="1">
    <source>
        <dbReference type="EMBL" id="CAA2994493.1"/>
    </source>
</evidence>
<sequence>MCIKEGAIVGMGTKRQRYVERETKTLDLALPMLRASENSIFVFGLLKQAGKCSIVKLQGKFPHKKLKVRSNPLDERFTTYNKHCDREYFRNNE</sequence>
<accession>A0A8S0SPW4</accession>
<protein>
    <submittedName>
        <fullName evidence="1">Uncharacterized protein</fullName>
    </submittedName>
</protein>
<dbReference type="Gramene" id="OE9A007122T1">
    <property type="protein sequence ID" value="OE9A007122C1"/>
    <property type="gene ID" value="OE9A007122"/>
</dbReference>
<evidence type="ECO:0000313" key="2">
    <source>
        <dbReference type="Proteomes" id="UP000594638"/>
    </source>
</evidence>
<organism evidence="1 2">
    <name type="scientific">Olea europaea subsp. europaea</name>
    <dbReference type="NCBI Taxonomy" id="158383"/>
    <lineage>
        <taxon>Eukaryota</taxon>
        <taxon>Viridiplantae</taxon>
        <taxon>Streptophyta</taxon>
        <taxon>Embryophyta</taxon>
        <taxon>Tracheophyta</taxon>
        <taxon>Spermatophyta</taxon>
        <taxon>Magnoliopsida</taxon>
        <taxon>eudicotyledons</taxon>
        <taxon>Gunneridae</taxon>
        <taxon>Pentapetalae</taxon>
        <taxon>asterids</taxon>
        <taxon>lamiids</taxon>
        <taxon>Lamiales</taxon>
        <taxon>Oleaceae</taxon>
        <taxon>Oleeae</taxon>
        <taxon>Olea</taxon>
    </lineage>
</organism>
<gene>
    <name evidence="1" type="ORF">OLEA9_A007122</name>
</gene>
<comment type="caution">
    <text evidence="1">The sequence shown here is derived from an EMBL/GenBank/DDBJ whole genome shotgun (WGS) entry which is preliminary data.</text>
</comment>
<reference evidence="1 2" key="1">
    <citation type="submission" date="2019-12" db="EMBL/GenBank/DDBJ databases">
        <authorList>
            <person name="Alioto T."/>
            <person name="Alioto T."/>
            <person name="Gomez Garrido J."/>
        </authorList>
    </citation>
    <scope>NUCLEOTIDE SEQUENCE [LARGE SCALE GENOMIC DNA]</scope>
</reference>
<proteinExistence type="predicted"/>
<keyword evidence="2" id="KW-1185">Reference proteome</keyword>
<dbReference type="EMBL" id="CACTIH010005475">
    <property type="protein sequence ID" value="CAA2994493.1"/>
    <property type="molecule type" value="Genomic_DNA"/>
</dbReference>
<name>A0A8S0SPW4_OLEEU</name>
<dbReference type="Proteomes" id="UP000594638">
    <property type="component" value="Unassembled WGS sequence"/>
</dbReference>